<accession>A0A6A6CR80</accession>
<dbReference type="EMBL" id="ML993587">
    <property type="protein sequence ID" value="KAF2169787.1"/>
    <property type="molecule type" value="Genomic_DNA"/>
</dbReference>
<keyword evidence="2" id="KW-0442">Lipid degradation</keyword>
<dbReference type="SUPFAM" id="SSF53474">
    <property type="entry name" value="alpha/beta-Hydrolases"/>
    <property type="match status" value="1"/>
</dbReference>
<keyword evidence="2" id="KW-0443">Lipid metabolism</keyword>
<keyword evidence="4" id="KW-0812">Transmembrane</keyword>
<dbReference type="InterPro" id="IPR029058">
    <property type="entry name" value="AB_hydrolase_fold"/>
</dbReference>
<reference evidence="6" key="1">
    <citation type="journal article" date="2020" name="Stud. Mycol.">
        <title>101 Dothideomycetes genomes: a test case for predicting lifestyles and emergence of pathogens.</title>
        <authorList>
            <person name="Haridas S."/>
            <person name="Albert R."/>
            <person name="Binder M."/>
            <person name="Bloem J."/>
            <person name="Labutti K."/>
            <person name="Salamov A."/>
            <person name="Andreopoulos B."/>
            <person name="Baker S."/>
            <person name="Barry K."/>
            <person name="Bills G."/>
            <person name="Bluhm B."/>
            <person name="Cannon C."/>
            <person name="Castanera R."/>
            <person name="Culley D."/>
            <person name="Daum C."/>
            <person name="Ezra D."/>
            <person name="Gonzalez J."/>
            <person name="Henrissat B."/>
            <person name="Kuo A."/>
            <person name="Liang C."/>
            <person name="Lipzen A."/>
            <person name="Lutzoni F."/>
            <person name="Magnuson J."/>
            <person name="Mondo S."/>
            <person name="Nolan M."/>
            <person name="Ohm R."/>
            <person name="Pangilinan J."/>
            <person name="Park H.-J."/>
            <person name="Ramirez L."/>
            <person name="Alfaro M."/>
            <person name="Sun H."/>
            <person name="Tritt A."/>
            <person name="Yoshinaga Y."/>
            <person name="Zwiers L.-H."/>
            <person name="Turgeon B."/>
            <person name="Goodwin S."/>
            <person name="Spatafora J."/>
            <person name="Crous P."/>
            <person name="Grigoriev I."/>
        </authorList>
    </citation>
    <scope>NUCLEOTIDE SEQUENCE</scope>
    <source>
        <strain evidence="6">ATCC 36951</strain>
    </source>
</reference>
<dbReference type="GO" id="GO:0005811">
    <property type="term" value="C:lipid droplet"/>
    <property type="evidence" value="ECO:0007669"/>
    <property type="project" value="TreeGrafter"/>
</dbReference>
<evidence type="ECO:0000313" key="6">
    <source>
        <dbReference type="EMBL" id="KAF2169787.1"/>
    </source>
</evidence>
<dbReference type="Gene3D" id="3.40.50.1820">
    <property type="entry name" value="alpha/beta hydrolase"/>
    <property type="match status" value="1"/>
</dbReference>
<evidence type="ECO:0000256" key="4">
    <source>
        <dbReference type="SAM" id="Phobius"/>
    </source>
</evidence>
<feature type="domain" description="DUF676" evidence="5">
    <location>
        <begin position="7"/>
        <end position="207"/>
    </location>
</feature>
<evidence type="ECO:0000313" key="7">
    <source>
        <dbReference type="Proteomes" id="UP000799537"/>
    </source>
</evidence>
<feature type="region of interest" description="Disordered" evidence="3">
    <location>
        <begin position="337"/>
        <end position="366"/>
    </location>
</feature>
<keyword evidence="4" id="KW-0472">Membrane</keyword>
<dbReference type="PANTHER" id="PTHR12482">
    <property type="entry name" value="LIPASE ROG1-RELATED-RELATED"/>
    <property type="match status" value="1"/>
</dbReference>
<sequence length="445" mass="50698">MDAQTQKNPDHIAVLIHGFWGNPNHLSHLRDTLQRQHPDDRLYILVAKSNSDNQTYDGIEVGGERIVNEIEQTLEELEKDGTKIKKISIAGYSLGGVLARYAIGLMETSGLFDSIQPVNFTTFATPHIGARSPKLGYRSFLFNYMGARTLSTSGQQLFLVDKFRDTGRPLLSVMADPNSVFMRGLKRFKNKWVYANTLNDRSVPYYTAFFSRVDPYVEVDKIEVHYEPNQPPPGEVILDPLDPVTPKKSPYEDMTTYQRFTNVPQRTLNNIPFYLLLISVLPLAIPVFMVNAGYQTYKSAERVRHHESGKAFKLDRYRVKLLEEAQAVQDRVYENAAGRSTEQYLPTPPPETASTNGAPLGKTESKQLALSRRETNKEKSHFPILALKEEQFEMIDNLDQLGFTKYPVHIQKVRHTHAAIVVRTPKETFGEGKIIVQHWAEKFEI</sequence>
<organism evidence="6 7">
    <name type="scientific">Zasmidium cellare ATCC 36951</name>
    <dbReference type="NCBI Taxonomy" id="1080233"/>
    <lineage>
        <taxon>Eukaryota</taxon>
        <taxon>Fungi</taxon>
        <taxon>Dikarya</taxon>
        <taxon>Ascomycota</taxon>
        <taxon>Pezizomycotina</taxon>
        <taxon>Dothideomycetes</taxon>
        <taxon>Dothideomycetidae</taxon>
        <taxon>Mycosphaerellales</taxon>
        <taxon>Mycosphaerellaceae</taxon>
        <taxon>Zasmidium</taxon>
    </lineage>
</organism>
<keyword evidence="7" id="KW-1185">Reference proteome</keyword>
<dbReference type="GO" id="GO:0004622">
    <property type="term" value="F:phosphatidylcholine lysophospholipase activity"/>
    <property type="evidence" value="ECO:0007669"/>
    <property type="project" value="TreeGrafter"/>
</dbReference>
<dbReference type="InterPro" id="IPR007751">
    <property type="entry name" value="DUF676_lipase-like"/>
</dbReference>
<name>A0A6A6CR80_ZASCE</name>
<dbReference type="PANTHER" id="PTHR12482:SF65">
    <property type="entry name" value="ESTERASE, PUTATIVE (AFU_ORTHOLOGUE AFUA_3G12320)-RELATED"/>
    <property type="match status" value="1"/>
</dbReference>
<evidence type="ECO:0000256" key="2">
    <source>
        <dbReference type="ARBA" id="ARBA00022963"/>
    </source>
</evidence>
<dbReference type="GO" id="GO:0016042">
    <property type="term" value="P:lipid catabolic process"/>
    <property type="evidence" value="ECO:0007669"/>
    <property type="project" value="UniProtKB-KW"/>
</dbReference>
<dbReference type="Pfam" id="PF05057">
    <property type="entry name" value="DUF676"/>
    <property type="match status" value="1"/>
</dbReference>
<feature type="transmembrane region" description="Helical" evidence="4">
    <location>
        <begin position="271"/>
        <end position="294"/>
    </location>
</feature>
<proteinExistence type="inferred from homology"/>
<dbReference type="InterPro" id="IPR044294">
    <property type="entry name" value="Lipase-like"/>
</dbReference>
<keyword evidence="4" id="KW-1133">Transmembrane helix</keyword>
<dbReference type="GeneID" id="54569504"/>
<dbReference type="RefSeq" id="XP_033670676.1">
    <property type="nucleotide sequence ID" value="XM_033816232.1"/>
</dbReference>
<evidence type="ECO:0000259" key="5">
    <source>
        <dbReference type="Pfam" id="PF05057"/>
    </source>
</evidence>
<gene>
    <name evidence="6" type="ORF">M409DRAFT_64798</name>
</gene>
<dbReference type="OrthoDB" id="273452at2759"/>
<protein>
    <recommendedName>
        <fullName evidence="5">DUF676 domain-containing protein</fullName>
    </recommendedName>
</protein>
<evidence type="ECO:0000256" key="1">
    <source>
        <dbReference type="ARBA" id="ARBA00007920"/>
    </source>
</evidence>
<dbReference type="AlphaFoldDB" id="A0A6A6CR80"/>
<dbReference type="Proteomes" id="UP000799537">
    <property type="component" value="Unassembled WGS sequence"/>
</dbReference>
<evidence type="ECO:0000256" key="3">
    <source>
        <dbReference type="SAM" id="MobiDB-lite"/>
    </source>
</evidence>
<dbReference type="GO" id="GO:0047372">
    <property type="term" value="F:monoacylglycerol lipase activity"/>
    <property type="evidence" value="ECO:0007669"/>
    <property type="project" value="TreeGrafter"/>
</dbReference>
<comment type="similarity">
    <text evidence="1">Belongs to the putative lipase ROG1 family.</text>
</comment>